<dbReference type="EMBL" id="HBKN01031518">
    <property type="protein sequence ID" value="CAE2316438.1"/>
    <property type="molecule type" value="Transcribed_RNA"/>
</dbReference>
<dbReference type="SMART" id="SM00320">
    <property type="entry name" value="WD40"/>
    <property type="match status" value="6"/>
</dbReference>
<evidence type="ECO:0000256" key="4">
    <source>
        <dbReference type="SAM" id="MobiDB-lite"/>
    </source>
</evidence>
<gene>
    <name evidence="5" type="ORF">GTHE00462_LOCUS24497</name>
    <name evidence="6" type="ORF">GTHE00462_LOCUS24498</name>
</gene>
<dbReference type="EMBL" id="HBKN01031517">
    <property type="protein sequence ID" value="CAE2316436.1"/>
    <property type="molecule type" value="Transcribed_RNA"/>
</dbReference>
<feature type="compositionally biased region" description="Polar residues" evidence="4">
    <location>
        <begin position="602"/>
        <end position="614"/>
    </location>
</feature>
<dbReference type="Pfam" id="PF00400">
    <property type="entry name" value="WD40"/>
    <property type="match status" value="4"/>
</dbReference>
<proteinExistence type="predicted"/>
<evidence type="ECO:0000256" key="2">
    <source>
        <dbReference type="ARBA" id="ARBA00022737"/>
    </source>
</evidence>
<evidence type="ECO:0000313" key="5">
    <source>
        <dbReference type="EMBL" id="CAE2316436.1"/>
    </source>
</evidence>
<feature type="compositionally biased region" description="Acidic residues" evidence="4">
    <location>
        <begin position="499"/>
        <end position="510"/>
    </location>
</feature>
<feature type="region of interest" description="Disordered" evidence="4">
    <location>
        <begin position="478"/>
        <end position="639"/>
    </location>
</feature>
<feature type="repeat" description="WD" evidence="3">
    <location>
        <begin position="178"/>
        <end position="220"/>
    </location>
</feature>
<dbReference type="InterPro" id="IPR036322">
    <property type="entry name" value="WD40_repeat_dom_sf"/>
</dbReference>
<name>A0A6U6BGM0_GUITH</name>
<evidence type="ECO:0000313" key="6">
    <source>
        <dbReference type="EMBL" id="CAE2316438.1"/>
    </source>
</evidence>
<dbReference type="SUPFAM" id="SSF50978">
    <property type="entry name" value="WD40 repeat-like"/>
    <property type="match status" value="1"/>
</dbReference>
<dbReference type="AlphaFoldDB" id="A0A6U6BGM0"/>
<dbReference type="PRINTS" id="PR00320">
    <property type="entry name" value="GPROTEINBRPT"/>
</dbReference>
<protein>
    <submittedName>
        <fullName evidence="5">Uncharacterized protein</fullName>
    </submittedName>
</protein>
<evidence type="ECO:0000256" key="3">
    <source>
        <dbReference type="PROSITE-ProRule" id="PRU00221"/>
    </source>
</evidence>
<feature type="repeat" description="WD" evidence="3">
    <location>
        <begin position="48"/>
        <end position="89"/>
    </location>
</feature>
<dbReference type="PROSITE" id="PS50082">
    <property type="entry name" value="WD_REPEATS_2"/>
    <property type="match status" value="3"/>
</dbReference>
<dbReference type="Gene3D" id="2.130.10.10">
    <property type="entry name" value="YVTN repeat-like/Quinoprotein amine dehydrogenase"/>
    <property type="match status" value="2"/>
</dbReference>
<dbReference type="CDD" id="cd00200">
    <property type="entry name" value="WD40"/>
    <property type="match status" value="1"/>
</dbReference>
<dbReference type="InterPro" id="IPR015943">
    <property type="entry name" value="WD40/YVTN_repeat-like_dom_sf"/>
</dbReference>
<accession>A0A6U6BGM0</accession>
<keyword evidence="1 3" id="KW-0853">WD repeat</keyword>
<keyword evidence="2" id="KW-0677">Repeat</keyword>
<reference evidence="5" key="1">
    <citation type="submission" date="2021-01" db="EMBL/GenBank/DDBJ databases">
        <authorList>
            <person name="Corre E."/>
            <person name="Pelletier E."/>
            <person name="Niang G."/>
            <person name="Scheremetjew M."/>
            <person name="Finn R."/>
            <person name="Kale V."/>
            <person name="Holt S."/>
            <person name="Cochrane G."/>
            <person name="Meng A."/>
            <person name="Brown T."/>
            <person name="Cohen L."/>
        </authorList>
    </citation>
    <scope>NUCLEOTIDE SEQUENCE</scope>
    <source>
        <strain evidence="5">CCMP 2712</strain>
    </source>
</reference>
<dbReference type="InterPro" id="IPR020472">
    <property type="entry name" value="WD40_PAC1"/>
</dbReference>
<organism evidence="5">
    <name type="scientific">Guillardia theta</name>
    <name type="common">Cryptophyte</name>
    <name type="synonym">Cryptomonas phi</name>
    <dbReference type="NCBI Taxonomy" id="55529"/>
    <lineage>
        <taxon>Eukaryota</taxon>
        <taxon>Cryptophyceae</taxon>
        <taxon>Pyrenomonadales</taxon>
        <taxon>Geminigeraceae</taxon>
        <taxon>Guillardia</taxon>
    </lineage>
</organism>
<dbReference type="PANTHER" id="PTHR19848:SF8">
    <property type="entry name" value="F-BOX AND WD REPEAT DOMAIN CONTAINING 7"/>
    <property type="match status" value="1"/>
</dbReference>
<dbReference type="PROSITE" id="PS50294">
    <property type="entry name" value="WD_REPEATS_REGION"/>
    <property type="match status" value="3"/>
</dbReference>
<feature type="repeat" description="WD" evidence="3">
    <location>
        <begin position="90"/>
        <end position="131"/>
    </location>
</feature>
<dbReference type="InterPro" id="IPR001680">
    <property type="entry name" value="WD40_rpt"/>
</dbReference>
<evidence type="ECO:0000256" key="1">
    <source>
        <dbReference type="ARBA" id="ARBA00022574"/>
    </source>
</evidence>
<dbReference type="PANTHER" id="PTHR19848">
    <property type="entry name" value="WD40 REPEAT PROTEIN"/>
    <property type="match status" value="1"/>
</dbReference>
<feature type="region of interest" description="Disordered" evidence="4">
    <location>
        <begin position="421"/>
        <end position="452"/>
    </location>
</feature>
<sequence>MEIERNARAECDPHSLSWMDEQGNFFVTSSEDGFTKLWSISDASSITLRGHIRRVVSCAFSPKGDMVATGSMDSTIKLWNTGDGSCLVTLEGHEELVSCVHFDSKGRFLLSGSYDGTMKRWRVMDGRCAFTYQDFSNNVVCIALKQDDSTQNEFVACGSGKGTIFVLTTGQKSGRNKLKGHKGAIKQLAFHPVRAQMLCSFADDSSFRLWDCNSSSCVQLVDGDLGRILGFRLLPRTGHLLFASVDTSKEKKKSSTSRFALGTLRYLASSLSGVGSEDHQKNGSCLSLVLVGFANNNLYADTLAIKRLPGGHVDKVHGVFFANESDYFSTTSDRHVCIWNIQFDGIPSTNSAADDVAINILPESEASVQETASSSSMEDSPFLPAKGAHHVSYYPERTNKEVASQSRTYGEIVEEKLLQRNSAARRKQRDRANRRDGEDEEDEIEEEARVSASVGWSLKQVEPASTTTSGVIAIPIGEKERSRKWTGRGGGNNRRMVYEEEEDGEDEQEDVPSRSQGRAPAPAAHHKGAQEAGRSSSNRAAENVSEGKHRASAGGQERGRGERGAAARVKSPTGGAEKMRVRKPEAAALPPPPRHNEEEPSGVTSARVKSSRSSIPRLHGRRGKREEEEAKPVSDSVAV</sequence>